<keyword evidence="3" id="KW-1185">Reference proteome</keyword>
<dbReference type="InterPro" id="IPR051083">
    <property type="entry name" value="GrpII_Intron_Splice-Mob/Def"/>
</dbReference>
<dbReference type="AlphaFoldDB" id="A0A239A8Q4"/>
<dbReference type="SUPFAM" id="SSF56672">
    <property type="entry name" value="DNA/RNA polymerases"/>
    <property type="match status" value="1"/>
</dbReference>
<gene>
    <name evidence="2" type="ORF">SAMN05446037_1001405</name>
</gene>
<dbReference type="Pfam" id="PF00078">
    <property type="entry name" value="RVT_1"/>
    <property type="match status" value="1"/>
</dbReference>
<proteinExistence type="predicted"/>
<reference evidence="2 3" key="1">
    <citation type="submission" date="2017-06" db="EMBL/GenBank/DDBJ databases">
        <authorList>
            <person name="Kim H.J."/>
            <person name="Triplett B.A."/>
        </authorList>
    </citation>
    <scope>NUCLEOTIDE SEQUENCE [LARGE SCALE GENOMIC DNA]</scope>
    <source>
        <strain evidence="2 3">SCA</strain>
    </source>
</reference>
<dbReference type="PANTHER" id="PTHR34047:SF8">
    <property type="entry name" value="PROTEIN YKFC"/>
    <property type="match status" value="1"/>
</dbReference>
<feature type="domain" description="Reverse transcriptase" evidence="1">
    <location>
        <begin position="1"/>
        <end position="124"/>
    </location>
</feature>
<dbReference type="InterPro" id="IPR043128">
    <property type="entry name" value="Rev_trsase/Diguanyl_cyclase"/>
</dbReference>
<evidence type="ECO:0000313" key="2">
    <source>
        <dbReference type="EMBL" id="SNR91711.1"/>
    </source>
</evidence>
<organism evidence="2 3">
    <name type="scientific">Anaerovirgula multivorans</name>
    <dbReference type="NCBI Taxonomy" id="312168"/>
    <lineage>
        <taxon>Bacteria</taxon>
        <taxon>Bacillati</taxon>
        <taxon>Bacillota</taxon>
        <taxon>Clostridia</taxon>
        <taxon>Peptostreptococcales</taxon>
        <taxon>Natronincolaceae</taxon>
        <taxon>Anaerovirgula</taxon>
    </lineage>
</organism>
<dbReference type="InterPro" id="IPR000477">
    <property type="entry name" value="RT_dom"/>
</dbReference>
<dbReference type="InterPro" id="IPR043502">
    <property type="entry name" value="DNA/RNA_pol_sf"/>
</dbReference>
<sequence>MMKFIDLRIANPNIKRLIVKFLKAGVMEDGILEETELGTPQGSVISPLLSNIYLHYTLDLWFERIIKKRCRGDAYIVRYADDYVCCFQHEDEAEKFYEALIERLKKFGLEIAQEKTKIIPFVST</sequence>
<dbReference type="CDD" id="cd01651">
    <property type="entry name" value="RT_G2_intron"/>
    <property type="match status" value="1"/>
</dbReference>
<dbReference type="GO" id="GO:0003964">
    <property type="term" value="F:RNA-directed DNA polymerase activity"/>
    <property type="evidence" value="ECO:0007669"/>
    <property type="project" value="UniProtKB-KW"/>
</dbReference>
<dbReference type="EMBL" id="FZOJ01000001">
    <property type="protein sequence ID" value="SNR91711.1"/>
    <property type="molecule type" value="Genomic_DNA"/>
</dbReference>
<protein>
    <submittedName>
        <fullName evidence="2">Reverse transcriptase (RNA-dependent DNA polymerase)</fullName>
    </submittedName>
</protein>
<evidence type="ECO:0000313" key="3">
    <source>
        <dbReference type="Proteomes" id="UP000198304"/>
    </source>
</evidence>
<accession>A0A239A8Q4</accession>
<keyword evidence="2" id="KW-0808">Transferase</keyword>
<evidence type="ECO:0000259" key="1">
    <source>
        <dbReference type="PROSITE" id="PS50878"/>
    </source>
</evidence>
<keyword evidence="2" id="KW-0548">Nucleotidyltransferase</keyword>
<keyword evidence="2" id="KW-0695">RNA-directed DNA polymerase</keyword>
<dbReference type="PROSITE" id="PS50878">
    <property type="entry name" value="RT_POL"/>
    <property type="match status" value="1"/>
</dbReference>
<name>A0A239A8Q4_9FIRM</name>
<dbReference type="PANTHER" id="PTHR34047">
    <property type="entry name" value="NUCLEAR INTRON MATURASE 1, MITOCHONDRIAL-RELATED"/>
    <property type="match status" value="1"/>
</dbReference>
<dbReference type="Proteomes" id="UP000198304">
    <property type="component" value="Unassembled WGS sequence"/>
</dbReference>
<dbReference type="Gene3D" id="3.30.70.270">
    <property type="match status" value="1"/>
</dbReference>